<name>A0AAE1BJS4_PETCI</name>
<sequence length="159" mass="18002">MSTPSHTFPVYSLLLLSLSFTIFSIPPSHLPSSCPPPPSQPHSFSPRKLKKINSTLPTSITLSTLLPLSWPESPKRKRRYLTVPPQPHITTTTTTTTKHHLTNIPHSHSSRHNHTSPYHHNHTSPYHQNHTTLETPYTRDKGSVVPFLPEGYKLRDTLN</sequence>
<comment type="caution">
    <text evidence="3">The sequence shown here is derived from an EMBL/GenBank/DDBJ whole genome shotgun (WGS) entry which is preliminary data.</text>
</comment>
<dbReference type="Proteomes" id="UP001286313">
    <property type="component" value="Unassembled WGS sequence"/>
</dbReference>
<proteinExistence type="predicted"/>
<gene>
    <name evidence="3" type="ORF">Pcinc_042496</name>
</gene>
<reference evidence="3" key="1">
    <citation type="submission" date="2023-10" db="EMBL/GenBank/DDBJ databases">
        <title>Genome assemblies of two species of porcelain crab, Petrolisthes cinctipes and Petrolisthes manimaculis (Anomura: Porcellanidae).</title>
        <authorList>
            <person name="Angst P."/>
        </authorList>
    </citation>
    <scope>NUCLEOTIDE SEQUENCE</scope>
    <source>
        <strain evidence="3">PB745_01</strain>
        <tissue evidence="3">Gill</tissue>
    </source>
</reference>
<feature type="region of interest" description="Disordered" evidence="1">
    <location>
        <begin position="85"/>
        <end position="117"/>
    </location>
</feature>
<feature type="signal peptide" evidence="2">
    <location>
        <begin position="1"/>
        <end position="24"/>
    </location>
</feature>
<keyword evidence="2" id="KW-0732">Signal</keyword>
<evidence type="ECO:0000256" key="2">
    <source>
        <dbReference type="SAM" id="SignalP"/>
    </source>
</evidence>
<organism evidence="3 4">
    <name type="scientific">Petrolisthes cinctipes</name>
    <name type="common">Flat porcelain crab</name>
    <dbReference type="NCBI Taxonomy" id="88211"/>
    <lineage>
        <taxon>Eukaryota</taxon>
        <taxon>Metazoa</taxon>
        <taxon>Ecdysozoa</taxon>
        <taxon>Arthropoda</taxon>
        <taxon>Crustacea</taxon>
        <taxon>Multicrustacea</taxon>
        <taxon>Malacostraca</taxon>
        <taxon>Eumalacostraca</taxon>
        <taxon>Eucarida</taxon>
        <taxon>Decapoda</taxon>
        <taxon>Pleocyemata</taxon>
        <taxon>Anomura</taxon>
        <taxon>Galatheoidea</taxon>
        <taxon>Porcellanidae</taxon>
        <taxon>Petrolisthes</taxon>
    </lineage>
</organism>
<evidence type="ECO:0000313" key="3">
    <source>
        <dbReference type="EMBL" id="KAK3850824.1"/>
    </source>
</evidence>
<accession>A0AAE1BJS4</accession>
<protein>
    <submittedName>
        <fullName evidence="3">Uncharacterized protein</fullName>
    </submittedName>
</protein>
<feature type="chain" id="PRO_5042177147" evidence="2">
    <location>
        <begin position="25"/>
        <end position="159"/>
    </location>
</feature>
<dbReference type="AlphaFoldDB" id="A0AAE1BJS4"/>
<dbReference type="EMBL" id="JAWQEG010008182">
    <property type="protein sequence ID" value="KAK3850824.1"/>
    <property type="molecule type" value="Genomic_DNA"/>
</dbReference>
<evidence type="ECO:0000256" key="1">
    <source>
        <dbReference type="SAM" id="MobiDB-lite"/>
    </source>
</evidence>
<feature type="compositionally biased region" description="Basic residues" evidence="1">
    <location>
        <begin position="108"/>
        <end position="117"/>
    </location>
</feature>
<evidence type="ECO:0000313" key="4">
    <source>
        <dbReference type="Proteomes" id="UP001286313"/>
    </source>
</evidence>
<keyword evidence="4" id="KW-1185">Reference proteome</keyword>